<dbReference type="Pfam" id="PF00331">
    <property type="entry name" value="Glyco_hydro_10"/>
    <property type="match status" value="1"/>
</dbReference>
<evidence type="ECO:0000256" key="5">
    <source>
        <dbReference type="RuleBase" id="RU361174"/>
    </source>
</evidence>
<accession>A0AAU7DLJ4</accession>
<evidence type="ECO:0000256" key="1">
    <source>
        <dbReference type="ARBA" id="ARBA00022801"/>
    </source>
</evidence>
<dbReference type="AlphaFoldDB" id="A0AAU7DLJ4"/>
<feature type="domain" description="GH10" evidence="7">
    <location>
        <begin position="24"/>
        <end position="371"/>
    </location>
</feature>
<keyword evidence="2 5" id="KW-0119">Carbohydrate metabolism</keyword>
<comment type="similarity">
    <text evidence="5">Belongs to the glycosyl hydrolase 10 (cellulase F) family.</text>
</comment>
<gene>
    <name evidence="8" type="ORF">P8935_02175</name>
</gene>
<keyword evidence="4 5" id="KW-0624">Polysaccharide degradation</keyword>
<name>A0AAU7DLJ4_9BACT</name>
<feature type="chain" id="PRO_5043997463" description="Beta-xylanase" evidence="6">
    <location>
        <begin position="25"/>
        <end position="378"/>
    </location>
</feature>
<dbReference type="InterPro" id="IPR017853">
    <property type="entry name" value="GH"/>
</dbReference>
<dbReference type="PANTHER" id="PTHR31490">
    <property type="entry name" value="GLYCOSYL HYDROLASE"/>
    <property type="match status" value="1"/>
</dbReference>
<dbReference type="SMART" id="SM00633">
    <property type="entry name" value="Glyco_10"/>
    <property type="match status" value="1"/>
</dbReference>
<evidence type="ECO:0000256" key="6">
    <source>
        <dbReference type="SAM" id="SignalP"/>
    </source>
</evidence>
<feature type="signal peptide" evidence="6">
    <location>
        <begin position="1"/>
        <end position="24"/>
    </location>
</feature>
<keyword evidence="3 5" id="KW-0326">Glycosidase</keyword>
<dbReference type="InterPro" id="IPR044846">
    <property type="entry name" value="GH10"/>
</dbReference>
<dbReference type="PANTHER" id="PTHR31490:SF90">
    <property type="entry name" value="ENDO-1,4-BETA-XYLANASE A"/>
    <property type="match status" value="1"/>
</dbReference>
<dbReference type="SUPFAM" id="SSF51445">
    <property type="entry name" value="(Trans)glycosidases"/>
    <property type="match status" value="1"/>
</dbReference>
<dbReference type="GO" id="GO:0031176">
    <property type="term" value="F:endo-1,4-beta-xylanase activity"/>
    <property type="evidence" value="ECO:0007669"/>
    <property type="project" value="UniProtKB-EC"/>
</dbReference>
<sequence length="378" mass="42181">MSMRRKVALAASAAFIATLATATAQDPTSLKDAYKGAFVVGAAINNAQITGQDSRGDAIISEQFDSISPENVLKWERVHPEPGTYAFDLPDKYVAFGEKHHMFIVGHCLVWHSQVPGWVFRDDKGNFVDRDTLLKRMHDHIQTVVGRYKGRIQSWDVVNEALNEDGTLRQSPWLKIIGEDYIEKAFQYAHEADPQAQLTYNDYSLENETKRKGALALITKLKAEGIPVTSVGLQGHLGLQWPSVETEDVTISDFAKLGVKVVVSELDIDVLPPATQQQTADVSLKVEQNAKLNPYAGGLPQSVQQELAKRYADLFGVFLKHRDVVTRVTLWGVTDADSWRNDWPVKGRTSYPLLFDRNGQPKPAFHEVVRIGKSTEAR</sequence>
<dbReference type="EMBL" id="CP121196">
    <property type="protein sequence ID" value="XBH18147.1"/>
    <property type="molecule type" value="Genomic_DNA"/>
</dbReference>
<dbReference type="GO" id="GO:0000272">
    <property type="term" value="P:polysaccharide catabolic process"/>
    <property type="evidence" value="ECO:0007669"/>
    <property type="project" value="UniProtKB-KW"/>
</dbReference>
<keyword evidence="6" id="KW-0732">Signal</keyword>
<evidence type="ECO:0000256" key="2">
    <source>
        <dbReference type="ARBA" id="ARBA00023277"/>
    </source>
</evidence>
<reference evidence="8" key="1">
    <citation type="submission" date="2023-03" db="EMBL/GenBank/DDBJ databases">
        <title>Edaphobacter sp.</title>
        <authorList>
            <person name="Huber K.J."/>
            <person name="Papendorf J."/>
            <person name="Pilke C."/>
            <person name="Bunk B."/>
            <person name="Sproeer C."/>
            <person name="Pester M."/>
        </authorList>
    </citation>
    <scope>NUCLEOTIDE SEQUENCE</scope>
    <source>
        <strain evidence="8">DSM 110680</strain>
    </source>
</reference>
<dbReference type="InterPro" id="IPR001000">
    <property type="entry name" value="GH10_dom"/>
</dbReference>
<dbReference type="Gene3D" id="3.20.20.80">
    <property type="entry name" value="Glycosidases"/>
    <property type="match status" value="1"/>
</dbReference>
<dbReference type="EC" id="3.2.1.8" evidence="5"/>
<comment type="catalytic activity">
    <reaction evidence="5">
        <text>Endohydrolysis of (1-&gt;4)-beta-D-xylosidic linkages in xylans.</text>
        <dbReference type="EC" id="3.2.1.8"/>
    </reaction>
</comment>
<evidence type="ECO:0000259" key="7">
    <source>
        <dbReference type="PROSITE" id="PS51760"/>
    </source>
</evidence>
<dbReference type="PROSITE" id="PS51760">
    <property type="entry name" value="GH10_2"/>
    <property type="match status" value="1"/>
</dbReference>
<proteinExistence type="inferred from homology"/>
<dbReference type="RefSeq" id="WP_348263370.1">
    <property type="nucleotide sequence ID" value="NZ_CP121196.1"/>
</dbReference>
<protein>
    <recommendedName>
        <fullName evidence="5">Beta-xylanase</fullName>
        <ecNumber evidence="5">3.2.1.8</ecNumber>
    </recommendedName>
</protein>
<evidence type="ECO:0000256" key="3">
    <source>
        <dbReference type="ARBA" id="ARBA00023295"/>
    </source>
</evidence>
<evidence type="ECO:0000256" key="4">
    <source>
        <dbReference type="ARBA" id="ARBA00023326"/>
    </source>
</evidence>
<keyword evidence="1 5" id="KW-0378">Hydrolase</keyword>
<evidence type="ECO:0000313" key="8">
    <source>
        <dbReference type="EMBL" id="XBH18147.1"/>
    </source>
</evidence>
<organism evidence="8">
    <name type="scientific">Telmatobacter sp. DSM 110680</name>
    <dbReference type="NCBI Taxonomy" id="3036704"/>
    <lineage>
        <taxon>Bacteria</taxon>
        <taxon>Pseudomonadati</taxon>
        <taxon>Acidobacteriota</taxon>
        <taxon>Terriglobia</taxon>
        <taxon>Terriglobales</taxon>
        <taxon>Acidobacteriaceae</taxon>
        <taxon>Telmatobacter</taxon>
    </lineage>
</organism>
<dbReference type="PRINTS" id="PR00134">
    <property type="entry name" value="GLHYDRLASE10"/>
</dbReference>